<evidence type="ECO:0000313" key="1">
    <source>
        <dbReference type="EMBL" id="POM79147.1"/>
    </source>
</evidence>
<dbReference type="Proteomes" id="UP000237271">
    <property type="component" value="Unassembled WGS sequence"/>
</dbReference>
<proteinExistence type="predicted"/>
<reference evidence="1 2" key="1">
    <citation type="journal article" date="2017" name="Genome Biol. Evol.">
        <title>Phytophthora megakarya and P. palmivora, closely related causal agents of cacao black pod rot, underwent increases in genome sizes and gene numbers by different mechanisms.</title>
        <authorList>
            <person name="Ali S.S."/>
            <person name="Shao J."/>
            <person name="Lary D.J."/>
            <person name="Kronmiller B."/>
            <person name="Shen D."/>
            <person name="Strem M.D."/>
            <person name="Amoako-Attah I."/>
            <person name="Akrofi A.Y."/>
            <person name="Begoude B.A."/>
            <person name="Ten Hoopen G.M."/>
            <person name="Coulibaly K."/>
            <person name="Kebe B.I."/>
            <person name="Melnick R.L."/>
            <person name="Guiltinan M.J."/>
            <person name="Tyler B.M."/>
            <person name="Meinhardt L.W."/>
            <person name="Bailey B.A."/>
        </authorList>
    </citation>
    <scope>NUCLEOTIDE SEQUENCE [LARGE SCALE GENOMIC DNA]</scope>
    <source>
        <strain evidence="2">sbr112.9</strain>
    </source>
</reference>
<keyword evidence="1" id="KW-0548">Nucleotidyltransferase</keyword>
<keyword evidence="1" id="KW-0808">Transferase</keyword>
<dbReference type="CDD" id="cd09272">
    <property type="entry name" value="RNase_HI_RT_Ty1"/>
    <property type="match status" value="1"/>
</dbReference>
<keyword evidence="2" id="KW-1185">Reference proteome</keyword>
<dbReference type="EMBL" id="NCKW01001834">
    <property type="protein sequence ID" value="POM79147.1"/>
    <property type="molecule type" value="Genomic_DNA"/>
</dbReference>
<gene>
    <name evidence="1" type="ORF">PHPALM_3240</name>
</gene>
<dbReference type="GO" id="GO:0003964">
    <property type="term" value="F:RNA-directed DNA polymerase activity"/>
    <property type="evidence" value="ECO:0007669"/>
    <property type="project" value="UniProtKB-KW"/>
</dbReference>
<comment type="caution">
    <text evidence="1">The sequence shown here is derived from an EMBL/GenBank/DDBJ whole genome shotgun (WGS) entry which is preliminary data.</text>
</comment>
<keyword evidence="1" id="KW-0695">RNA-directed DNA polymerase</keyword>
<dbReference type="AlphaFoldDB" id="A0A2P4YMW4"/>
<sequence>MEGDRGTDELLEVVAYSDEYFAANKEDRKSVIGGLLTMTASWTCKKQGGVSLSRMEAEHAAASVMATEILGVHELRGQLSLKHEVPMMLRVNDQAALKQPEGEGVSAKAKHTDVRIKLVGDFTKR</sequence>
<organism evidence="1 2">
    <name type="scientific">Phytophthora palmivora</name>
    <dbReference type="NCBI Taxonomy" id="4796"/>
    <lineage>
        <taxon>Eukaryota</taxon>
        <taxon>Sar</taxon>
        <taxon>Stramenopiles</taxon>
        <taxon>Oomycota</taxon>
        <taxon>Peronosporomycetes</taxon>
        <taxon>Peronosporales</taxon>
        <taxon>Peronosporaceae</taxon>
        <taxon>Phytophthora</taxon>
    </lineage>
</organism>
<accession>A0A2P4YMW4</accession>
<dbReference type="OrthoDB" id="113257at2759"/>
<protein>
    <submittedName>
        <fullName evidence="1">Transposon Polyprotein Reverse transcriptase</fullName>
    </submittedName>
</protein>
<evidence type="ECO:0000313" key="2">
    <source>
        <dbReference type="Proteomes" id="UP000237271"/>
    </source>
</evidence>
<name>A0A2P4YMW4_9STRA</name>